<evidence type="ECO:0000313" key="3">
    <source>
        <dbReference type="EMBL" id="VAV99745.1"/>
    </source>
</evidence>
<keyword evidence="1" id="KW-0472">Membrane</keyword>
<dbReference type="InterPro" id="IPR013424">
    <property type="entry name" value="Ice-binding_C"/>
</dbReference>
<organism evidence="3">
    <name type="scientific">hydrothermal vent metagenome</name>
    <dbReference type="NCBI Taxonomy" id="652676"/>
    <lineage>
        <taxon>unclassified sequences</taxon>
        <taxon>metagenomes</taxon>
        <taxon>ecological metagenomes</taxon>
    </lineage>
</organism>
<gene>
    <name evidence="3" type="ORF">MNBD_ALPHA02-29</name>
</gene>
<sequence>MKNIFQKKLIVLSAIIGLSFVSLATQNAAAIPVPAWTTINGNGVQSFQNWSFGQRFTVGTQNITVTSLGAYDYLGDGFSNNFGIPVGIFRESDGALLTNKNVLETDTLEGNFRFTDITSLMLMANTEYRVVAQTFGNLYNTAVFNWTVNPAITLGNYGYCQSSMLVKCDDITGNDIIWMANFKFTTGNMATVPEPAPLAILGLGLIGLGLARRRRS</sequence>
<feature type="domain" description="Ice-binding protein C-terminal" evidence="2">
    <location>
        <begin position="191"/>
        <end position="215"/>
    </location>
</feature>
<evidence type="ECO:0000259" key="2">
    <source>
        <dbReference type="Pfam" id="PF07589"/>
    </source>
</evidence>
<name>A0A3B0SYC3_9ZZZZ</name>
<feature type="transmembrane region" description="Helical" evidence="1">
    <location>
        <begin position="195"/>
        <end position="211"/>
    </location>
</feature>
<keyword evidence="1" id="KW-1133">Transmembrane helix</keyword>
<keyword evidence="1" id="KW-0812">Transmembrane</keyword>
<accession>A0A3B0SYC3</accession>
<dbReference type="NCBIfam" id="TIGR02595">
    <property type="entry name" value="PEP_CTERM"/>
    <property type="match status" value="1"/>
</dbReference>
<reference evidence="3" key="1">
    <citation type="submission" date="2018-06" db="EMBL/GenBank/DDBJ databases">
        <authorList>
            <person name="Zhirakovskaya E."/>
        </authorList>
    </citation>
    <scope>NUCLEOTIDE SEQUENCE</scope>
</reference>
<dbReference type="EMBL" id="UOED01000136">
    <property type="protein sequence ID" value="VAV99745.1"/>
    <property type="molecule type" value="Genomic_DNA"/>
</dbReference>
<protein>
    <recommendedName>
        <fullName evidence="2">Ice-binding protein C-terminal domain-containing protein</fullName>
    </recommendedName>
</protein>
<dbReference type="AlphaFoldDB" id="A0A3B0SYC3"/>
<proteinExistence type="predicted"/>
<dbReference type="Pfam" id="PF07589">
    <property type="entry name" value="PEP-CTERM"/>
    <property type="match status" value="1"/>
</dbReference>
<evidence type="ECO:0000256" key="1">
    <source>
        <dbReference type="SAM" id="Phobius"/>
    </source>
</evidence>